<accession>A0A7J3I8K8</accession>
<comment type="similarity">
    <text evidence="6">Belongs to the ABC-4 integral membrane protein family.</text>
</comment>
<dbReference type="EMBL" id="DTAI01000173">
    <property type="protein sequence ID" value="HGN37078.1"/>
    <property type="molecule type" value="Genomic_DNA"/>
</dbReference>
<dbReference type="InterPro" id="IPR025857">
    <property type="entry name" value="MacB_PCD"/>
</dbReference>
<keyword evidence="5 7" id="KW-0472">Membrane</keyword>
<keyword evidence="2" id="KW-1003">Cell membrane</keyword>
<dbReference type="PANTHER" id="PTHR30572:SF4">
    <property type="entry name" value="ABC TRANSPORTER PERMEASE YTRF"/>
    <property type="match status" value="1"/>
</dbReference>
<dbReference type="InterPro" id="IPR003838">
    <property type="entry name" value="ABC3_permease_C"/>
</dbReference>
<comment type="subcellular location">
    <subcellularLocation>
        <location evidence="1">Cell membrane</location>
        <topology evidence="1">Multi-pass membrane protein</topology>
    </subcellularLocation>
</comment>
<evidence type="ECO:0000313" key="10">
    <source>
        <dbReference type="EMBL" id="HGN37078.1"/>
    </source>
</evidence>
<organism evidence="10">
    <name type="scientific">Ignisphaera aggregans</name>
    <dbReference type="NCBI Taxonomy" id="334771"/>
    <lineage>
        <taxon>Archaea</taxon>
        <taxon>Thermoproteota</taxon>
        <taxon>Thermoprotei</taxon>
        <taxon>Desulfurococcales</taxon>
        <taxon>Desulfurococcaceae</taxon>
        <taxon>Ignisphaera</taxon>
    </lineage>
</organism>
<gene>
    <name evidence="10" type="ORF">ENT87_05990</name>
</gene>
<feature type="transmembrane region" description="Helical" evidence="7">
    <location>
        <begin position="326"/>
        <end position="351"/>
    </location>
</feature>
<proteinExistence type="inferred from homology"/>
<evidence type="ECO:0000256" key="5">
    <source>
        <dbReference type="ARBA" id="ARBA00023136"/>
    </source>
</evidence>
<evidence type="ECO:0000256" key="7">
    <source>
        <dbReference type="SAM" id="Phobius"/>
    </source>
</evidence>
<dbReference type="InterPro" id="IPR050250">
    <property type="entry name" value="Macrolide_Exporter_MacB"/>
</dbReference>
<reference evidence="10" key="1">
    <citation type="journal article" date="2020" name="mSystems">
        <title>Genome- and Community-Level Interaction Insights into Carbon Utilization and Element Cycling Functions of Hydrothermarchaeota in Hydrothermal Sediment.</title>
        <authorList>
            <person name="Zhou Z."/>
            <person name="Liu Y."/>
            <person name="Xu W."/>
            <person name="Pan J."/>
            <person name="Luo Z.H."/>
            <person name="Li M."/>
        </authorList>
    </citation>
    <scope>NUCLEOTIDE SEQUENCE [LARGE SCALE GENOMIC DNA]</scope>
    <source>
        <strain evidence="10">SpSt-618</strain>
    </source>
</reference>
<dbReference type="Pfam" id="PF12704">
    <property type="entry name" value="MacB_PCD"/>
    <property type="match status" value="1"/>
</dbReference>
<feature type="transmembrane region" description="Helical" evidence="7">
    <location>
        <begin position="371"/>
        <end position="392"/>
    </location>
</feature>
<evidence type="ECO:0000256" key="4">
    <source>
        <dbReference type="ARBA" id="ARBA00022989"/>
    </source>
</evidence>
<keyword evidence="3 7" id="KW-0812">Transmembrane</keyword>
<dbReference type="GO" id="GO:0005886">
    <property type="term" value="C:plasma membrane"/>
    <property type="evidence" value="ECO:0007669"/>
    <property type="project" value="UniProtKB-SubCell"/>
</dbReference>
<feature type="domain" description="MacB-like periplasmic core" evidence="9">
    <location>
        <begin position="25"/>
        <end position="242"/>
    </location>
</feature>
<feature type="transmembrane region" description="Helical" evidence="7">
    <location>
        <begin position="24"/>
        <end position="45"/>
    </location>
</feature>
<evidence type="ECO:0000259" key="8">
    <source>
        <dbReference type="Pfam" id="PF02687"/>
    </source>
</evidence>
<evidence type="ECO:0000259" key="9">
    <source>
        <dbReference type="Pfam" id="PF12704"/>
    </source>
</evidence>
<evidence type="ECO:0000256" key="2">
    <source>
        <dbReference type="ARBA" id="ARBA00022475"/>
    </source>
</evidence>
<dbReference type="Pfam" id="PF02687">
    <property type="entry name" value="FtsX"/>
    <property type="match status" value="1"/>
</dbReference>
<feature type="transmembrane region" description="Helical" evidence="7">
    <location>
        <begin position="269"/>
        <end position="291"/>
    </location>
</feature>
<feature type="domain" description="ABC3 transporter permease C-terminal" evidence="8">
    <location>
        <begin position="274"/>
        <end position="399"/>
    </location>
</feature>
<dbReference type="AlphaFoldDB" id="A0A7J3I8K8"/>
<dbReference type="GO" id="GO:0022857">
    <property type="term" value="F:transmembrane transporter activity"/>
    <property type="evidence" value="ECO:0007669"/>
    <property type="project" value="TreeGrafter"/>
</dbReference>
<comment type="caution">
    <text evidence="10">The sequence shown here is derived from an EMBL/GenBank/DDBJ whole genome shotgun (WGS) entry which is preliminary data.</text>
</comment>
<evidence type="ECO:0000256" key="6">
    <source>
        <dbReference type="ARBA" id="ARBA00038076"/>
    </source>
</evidence>
<evidence type="ECO:0000256" key="3">
    <source>
        <dbReference type="ARBA" id="ARBA00022692"/>
    </source>
</evidence>
<keyword evidence="4 7" id="KW-1133">Transmembrane helix</keyword>
<protein>
    <submittedName>
        <fullName evidence="10">ABC transporter permease</fullName>
    </submittedName>
</protein>
<evidence type="ECO:0000256" key="1">
    <source>
        <dbReference type="ARBA" id="ARBA00004651"/>
    </source>
</evidence>
<dbReference type="PANTHER" id="PTHR30572">
    <property type="entry name" value="MEMBRANE COMPONENT OF TRANSPORTER-RELATED"/>
    <property type="match status" value="1"/>
</dbReference>
<sequence>MVLHYIIDILILSFKALTERKTRAILTIVGIAIGPLALVMISSVVDGYAEYVIEQIQGLGQNAIVIFPSSGYRFTENDLNTIRLIDGVIRAEPFYSIQAQIKVGGENKIVFIYAIPIDIVFETIKSIEIYEGSVPAQSEYVKAVIGYQIAFKEGEKMYDIGDAVTITFMKSEGGKNTIKRATVMVSAILKEFGGAFILSPDTTIFLPLEAGHRIFGLNQWSGIFVLARSSDDVAKIVSELRSIYRNSAEIISFQGIANIVNSITSAMNFISFSAGLSAFAVAIAGVAATMITSVIERTREIGVLKALGFTSEHVLAMILMESIIMSIIGGAIGITLGVAGGHVLATVGLELRASPETSLMIKANPKITIELIIRTLGLTLLIGIMGGIFPAYRASKIPPAVALRYE</sequence>
<name>A0A7J3I8K8_9CREN</name>